<keyword evidence="2" id="KW-1185">Reference proteome</keyword>
<protein>
    <submittedName>
        <fullName evidence="1">Uncharacterized protein</fullName>
    </submittedName>
</protein>
<gene>
    <name evidence="1" type="ORF">WOLCODRAFT_21852</name>
</gene>
<evidence type="ECO:0000313" key="1">
    <source>
        <dbReference type="EMBL" id="PCH33222.1"/>
    </source>
</evidence>
<name>A0A2H3ITA7_WOLCO</name>
<evidence type="ECO:0000313" key="2">
    <source>
        <dbReference type="Proteomes" id="UP000218811"/>
    </source>
</evidence>
<proteinExistence type="predicted"/>
<dbReference type="Proteomes" id="UP000218811">
    <property type="component" value="Unassembled WGS sequence"/>
</dbReference>
<reference evidence="1 2" key="1">
    <citation type="journal article" date="2012" name="Science">
        <title>The Paleozoic origin of enzymatic lignin decomposition reconstructed from 31 fungal genomes.</title>
        <authorList>
            <person name="Floudas D."/>
            <person name="Binder M."/>
            <person name="Riley R."/>
            <person name="Barry K."/>
            <person name="Blanchette R.A."/>
            <person name="Henrissat B."/>
            <person name="Martinez A.T."/>
            <person name="Otillar R."/>
            <person name="Spatafora J.W."/>
            <person name="Yadav J.S."/>
            <person name="Aerts A."/>
            <person name="Benoit I."/>
            <person name="Boyd A."/>
            <person name="Carlson A."/>
            <person name="Copeland A."/>
            <person name="Coutinho P.M."/>
            <person name="de Vries R.P."/>
            <person name="Ferreira P."/>
            <person name="Findley K."/>
            <person name="Foster B."/>
            <person name="Gaskell J."/>
            <person name="Glotzer D."/>
            <person name="Gorecki P."/>
            <person name="Heitman J."/>
            <person name="Hesse C."/>
            <person name="Hori C."/>
            <person name="Igarashi K."/>
            <person name="Jurgens J.A."/>
            <person name="Kallen N."/>
            <person name="Kersten P."/>
            <person name="Kohler A."/>
            <person name="Kuees U."/>
            <person name="Kumar T.K.A."/>
            <person name="Kuo A."/>
            <person name="LaButti K."/>
            <person name="Larrondo L.F."/>
            <person name="Lindquist E."/>
            <person name="Ling A."/>
            <person name="Lombard V."/>
            <person name="Lucas S."/>
            <person name="Lundell T."/>
            <person name="Martin R."/>
            <person name="McLaughlin D.J."/>
            <person name="Morgenstern I."/>
            <person name="Morin E."/>
            <person name="Murat C."/>
            <person name="Nagy L.G."/>
            <person name="Nolan M."/>
            <person name="Ohm R.A."/>
            <person name="Patyshakuliyeva A."/>
            <person name="Rokas A."/>
            <person name="Ruiz-Duenas F.J."/>
            <person name="Sabat G."/>
            <person name="Salamov A."/>
            <person name="Samejima M."/>
            <person name="Schmutz J."/>
            <person name="Slot J.C."/>
            <person name="St John F."/>
            <person name="Stenlid J."/>
            <person name="Sun H."/>
            <person name="Sun S."/>
            <person name="Syed K."/>
            <person name="Tsang A."/>
            <person name="Wiebenga A."/>
            <person name="Young D."/>
            <person name="Pisabarro A."/>
            <person name="Eastwood D.C."/>
            <person name="Martin F."/>
            <person name="Cullen D."/>
            <person name="Grigoriev I.V."/>
            <person name="Hibbett D.S."/>
        </authorList>
    </citation>
    <scope>NUCLEOTIDE SEQUENCE [LARGE SCALE GENOMIC DNA]</scope>
    <source>
        <strain evidence="1 2">MD-104</strain>
    </source>
</reference>
<dbReference type="EMBL" id="KB467831">
    <property type="protein sequence ID" value="PCH33222.1"/>
    <property type="molecule type" value="Genomic_DNA"/>
</dbReference>
<organism evidence="1 2">
    <name type="scientific">Wolfiporia cocos (strain MD-104)</name>
    <name type="common">Brown rot fungus</name>
    <dbReference type="NCBI Taxonomy" id="742152"/>
    <lineage>
        <taxon>Eukaryota</taxon>
        <taxon>Fungi</taxon>
        <taxon>Dikarya</taxon>
        <taxon>Basidiomycota</taxon>
        <taxon>Agaricomycotina</taxon>
        <taxon>Agaricomycetes</taxon>
        <taxon>Polyporales</taxon>
        <taxon>Phaeolaceae</taxon>
        <taxon>Wolfiporia</taxon>
    </lineage>
</organism>
<accession>A0A2H3ITA7</accession>
<dbReference type="AlphaFoldDB" id="A0A2H3ITA7"/>
<sequence>MNFIGTIEQQQSLNDFEIFCQACACKEVIAHCHLVGDLISHRKNPLAMHHSREGLSIPVSISPPRHQSLEDRIYSGLEIKSGLINSIRM</sequence>